<dbReference type="OrthoDB" id="8242573at2"/>
<accession>A0A0R3MGQ3</accession>
<evidence type="ECO:0000313" key="3">
    <source>
        <dbReference type="Proteomes" id="UP000052023"/>
    </source>
</evidence>
<dbReference type="Proteomes" id="UP000052023">
    <property type="component" value="Unassembled WGS sequence"/>
</dbReference>
<keyword evidence="1" id="KW-1133">Transmembrane helix</keyword>
<dbReference type="EMBL" id="LLYA01000187">
    <property type="protein sequence ID" value="KRR19323.1"/>
    <property type="molecule type" value="Genomic_DNA"/>
</dbReference>
<dbReference type="AlphaFoldDB" id="A0A0R3MGQ3"/>
<sequence>MTDTSATIIDFTAYRMNKRAAAELSRDEVYSTAPYRAVASFYFFWPFLAWIPFGLLDLPASDQDSLREQSPDAAMGIGDRDGCATTNVCA</sequence>
<proteinExistence type="predicted"/>
<keyword evidence="3" id="KW-1185">Reference proteome</keyword>
<evidence type="ECO:0000313" key="2">
    <source>
        <dbReference type="EMBL" id="KRR19323.1"/>
    </source>
</evidence>
<comment type="caution">
    <text evidence="2">The sequence shown here is derived from an EMBL/GenBank/DDBJ whole genome shotgun (WGS) entry which is preliminary data.</text>
</comment>
<protein>
    <submittedName>
        <fullName evidence="2">Uncharacterized protein</fullName>
    </submittedName>
</protein>
<gene>
    <name evidence="2" type="ORF">CQ13_33895</name>
</gene>
<feature type="transmembrane region" description="Helical" evidence="1">
    <location>
        <begin position="39"/>
        <end position="58"/>
    </location>
</feature>
<organism evidence="2 3">
    <name type="scientific">Bradyrhizobium retamae</name>
    <dbReference type="NCBI Taxonomy" id="1300035"/>
    <lineage>
        <taxon>Bacteria</taxon>
        <taxon>Pseudomonadati</taxon>
        <taxon>Pseudomonadota</taxon>
        <taxon>Alphaproteobacteria</taxon>
        <taxon>Hyphomicrobiales</taxon>
        <taxon>Nitrobacteraceae</taxon>
        <taxon>Bradyrhizobium</taxon>
    </lineage>
</organism>
<dbReference type="RefSeq" id="WP_057846717.1">
    <property type="nucleotide sequence ID" value="NZ_LLYA01000187.1"/>
</dbReference>
<reference evidence="2 3" key="1">
    <citation type="submission" date="2014-03" db="EMBL/GenBank/DDBJ databases">
        <title>Bradyrhizobium valentinum sp. nov., isolated from effective nodules of Lupinus mariae-josephae, a lupine endemic of basic-lime soils in Eastern Spain.</title>
        <authorList>
            <person name="Duran D."/>
            <person name="Rey L."/>
            <person name="Navarro A."/>
            <person name="Busquets A."/>
            <person name="Imperial J."/>
            <person name="Ruiz-Argueso T."/>
        </authorList>
    </citation>
    <scope>NUCLEOTIDE SEQUENCE [LARGE SCALE GENOMIC DNA]</scope>
    <source>
        <strain evidence="2 3">Ro19</strain>
    </source>
</reference>
<keyword evidence="1" id="KW-0812">Transmembrane</keyword>
<name>A0A0R3MGQ3_9BRAD</name>
<evidence type="ECO:0000256" key="1">
    <source>
        <dbReference type="SAM" id="Phobius"/>
    </source>
</evidence>
<keyword evidence="1" id="KW-0472">Membrane</keyword>